<feature type="transmembrane region" description="Helical" evidence="1">
    <location>
        <begin position="83"/>
        <end position="106"/>
    </location>
</feature>
<sequence>MNSRWLWVTLVLLNALDLFFSSAGWLNFYGEGNPILGPLYQAFLYQGMPFPFLLLGTTDVKVLTLVGAYWFKRYVERWEPKAGNLLLFLLNLGYLLVIVNDLLALFSSGWSL</sequence>
<reference evidence="3" key="2">
    <citation type="submission" date="2020-03" db="EMBL/GenBank/DDBJ databases">
        <title>Complete Genome Sequences of Extremely Thermoacidophilic, Metal-Mobilizing Type-Strain Members of the Archaeal Family Sulfolobaceae: Acidianus brierleyi DSM-1651T, Acidianus sulfidivorans DSM-18786T, Metallosphaera hakonensis DSM-7519T, and Metallosphaera prunae DSM-10039T.</title>
        <authorList>
            <person name="Counts J.A."/>
            <person name="Kelly R.M."/>
        </authorList>
    </citation>
    <scope>NUCLEOTIDE SEQUENCE [LARGE SCALE GENOMIC DNA]</scope>
    <source>
        <strain evidence="3">HO1-1</strain>
    </source>
</reference>
<dbReference type="EMBL" id="CP029287">
    <property type="protein sequence ID" value="AWR99367.1"/>
    <property type="molecule type" value="Genomic_DNA"/>
</dbReference>
<evidence type="ECO:0008006" key="4">
    <source>
        <dbReference type="Google" id="ProtNLM"/>
    </source>
</evidence>
<dbReference type="AlphaFoldDB" id="A0A2U9ITW7"/>
<keyword evidence="1" id="KW-0472">Membrane</keyword>
<evidence type="ECO:0000313" key="2">
    <source>
        <dbReference type="EMBL" id="AWR99367.1"/>
    </source>
</evidence>
<feature type="transmembrane region" description="Helical" evidence="1">
    <location>
        <begin position="7"/>
        <end position="30"/>
    </location>
</feature>
<evidence type="ECO:0000256" key="1">
    <source>
        <dbReference type="SAM" id="Phobius"/>
    </source>
</evidence>
<dbReference type="KEGG" id="mhk:DFR87_06220"/>
<dbReference type="GeneID" id="36834920"/>
<evidence type="ECO:0000313" key="3">
    <source>
        <dbReference type="Proteomes" id="UP000247586"/>
    </source>
</evidence>
<reference evidence="3" key="3">
    <citation type="submission" date="2020-03" db="EMBL/GenBank/DDBJ databases">
        <title>Sequencing and Assembly of Multiple Reported Metal-Biooxidizing Members of the Extremely Thermoacidophilic Archaeal Family Sulfolobaceae.</title>
        <authorList>
            <person name="Counts J.A."/>
            <person name="Kelly R.M."/>
        </authorList>
    </citation>
    <scope>NUCLEOTIDE SEQUENCE [LARGE SCALE GENOMIC DNA]</scope>
    <source>
        <strain evidence="3">HO1-1</strain>
    </source>
</reference>
<organism evidence="2 3">
    <name type="scientific">Metallosphaera hakonensis JCM 8857 = DSM 7519</name>
    <dbReference type="NCBI Taxonomy" id="1293036"/>
    <lineage>
        <taxon>Archaea</taxon>
        <taxon>Thermoproteota</taxon>
        <taxon>Thermoprotei</taxon>
        <taxon>Sulfolobales</taxon>
        <taxon>Sulfolobaceae</taxon>
        <taxon>Metallosphaera</taxon>
    </lineage>
</organism>
<reference evidence="2 3" key="1">
    <citation type="submission" date="2018-05" db="EMBL/GenBank/DDBJ databases">
        <title>Complete Genome Sequences of Extremely Thermoacidophilic, Metal-Mobilizing Type-Strain Members of the Archaeal Family Sulfolobaceae: Acidianus brierleyi DSM-1651T, Acidianus sulfidivorans DSM-18786T, Metallosphaera hakonensis DSM-7519T, and Metallosphaera prunae DSM-10039T.</title>
        <authorList>
            <person name="Counts J.A."/>
            <person name="Kelly R.M."/>
        </authorList>
    </citation>
    <scope>NUCLEOTIDE SEQUENCE [LARGE SCALE GENOMIC DNA]</scope>
    <source>
        <strain evidence="2 3">HO1-1</strain>
    </source>
</reference>
<protein>
    <recommendedName>
        <fullName evidence="4">DUF5658 domain-containing protein</fullName>
    </recommendedName>
</protein>
<dbReference type="Proteomes" id="UP000247586">
    <property type="component" value="Chromosome"/>
</dbReference>
<gene>
    <name evidence="2" type="ORF">DFR87_06220</name>
</gene>
<keyword evidence="1" id="KW-0812">Transmembrane</keyword>
<proteinExistence type="predicted"/>
<feature type="transmembrane region" description="Helical" evidence="1">
    <location>
        <begin position="50"/>
        <end position="71"/>
    </location>
</feature>
<accession>A0A2U9ITW7</accession>
<dbReference type="RefSeq" id="WP_110369146.1">
    <property type="nucleotide sequence ID" value="NZ_CP029287.2"/>
</dbReference>
<name>A0A2U9ITW7_9CREN</name>
<keyword evidence="3" id="KW-1185">Reference proteome</keyword>
<keyword evidence="1" id="KW-1133">Transmembrane helix</keyword>